<dbReference type="RefSeq" id="WP_255843027.1">
    <property type="nucleotide sequence ID" value="NZ_CP094358.1"/>
</dbReference>
<evidence type="ECO:0000256" key="2">
    <source>
        <dbReference type="ARBA" id="ARBA00022741"/>
    </source>
</evidence>
<dbReference type="Gene3D" id="3.40.50.300">
    <property type="entry name" value="P-loop containing nucleotide triphosphate hydrolases"/>
    <property type="match status" value="3"/>
</dbReference>
<keyword evidence="7" id="KW-0413">Isomerase</keyword>
<evidence type="ECO:0000256" key="3">
    <source>
        <dbReference type="ARBA" id="ARBA00022801"/>
    </source>
</evidence>
<dbReference type="InterPro" id="IPR014017">
    <property type="entry name" value="DNA_helicase_UvrD-like_C"/>
</dbReference>
<dbReference type="EC" id="5.6.2.4" evidence="9"/>
<evidence type="ECO:0000256" key="12">
    <source>
        <dbReference type="PROSITE-ProRule" id="PRU00560"/>
    </source>
</evidence>
<evidence type="ECO:0000256" key="8">
    <source>
        <dbReference type="ARBA" id="ARBA00034617"/>
    </source>
</evidence>
<comment type="catalytic activity">
    <reaction evidence="8">
        <text>Couples ATP hydrolysis with the unwinding of duplex DNA by translocating in the 3'-5' direction.</text>
        <dbReference type="EC" id="5.6.2.4"/>
    </reaction>
</comment>
<feature type="binding site" evidence="12">
    <location>
        <begin position="32"/>
        <end position="39"/>
    </location>
    <ligand>
        <name>ATP</name>
        <dbReference type="ChEBI" id="CHEBI:30616"/>
    </ligand>
</feature>
<dbReference type="CDD" id="cd17932">
    <property type="entry name" value="DEXQc_UvrD"/>
    <property type="match status" value="1"/>
</dbReference>
<gene>
    <name evidence="15" type="ORF">MQE35_17500</name>
</gene>
<dbReference type="PROSITE" id="PS51198">
    <property type="entry name" value="UVRD_HELICASE_ATP_BIND"/>
    <property type="match status" value="1"/>
</dbReference>
<dbReference type="AlphaFoldDB" id="A0A9E6ZKQ2"/>
<dbReference type="KEGG" id="fbm:MQE35_17500"/>
<evidence type="ECO:0000256" key="7">
    <source>
        <dbReference type="ARBA" id="ARBA00023235"/>
    </source>
</evidence>
<dbReference type="InterPro" id="IPR027417">
    <property type="entry name" value="P-loop_NTPase"/>
</dbReference>
<dbReference type="GO" id="GO:0000725">
    <property type="term" value="P:recombinational repair"/>
    <property type="evidence" value="ECO:0007669"/>
    <property type="project" value="TreeGrafter"/>
</dbReference>
<sequence length="617" mass="71648">MNKLFYRDQNLIENDESQWEAYNSNGNTVVIAGPGSGKTRVLTLKAIKLIQSEIHSPSGLACISYSRETVRELKKRLKEYGYRKNQYDFIGTMHGFCLIHILQPFGHLFPEYNIPVPLKIASNDLVRQIYNGVLAELNVEQIAISITDINKQRSLSFNGSSEVQIQTNAFEVQAAELFERKLFETGTVDFISMVNISTKMIREQDYIKKTLEARFPWILIDEYQDLGKALHEIVLELKTQTGAKIFAVGDMNQSIYGFNGAYPDFLNELDTMPDFKSIPLTSNYRSNQDIIEGSIDTLALKPPRLKYAAKKRIDERAELTFITCEAERQEQYEVVTKKIIPKLIEKGISYKDIGILVGSNSFFSPEVTEMATALKDENIPFFIVKWTFSNTDIVFWLQDCAQWCLDKTKQSFDELFKFWYLQLELHNDDKILWEEIRLKSLFHEVLTESKLTSDVLSWLEFIFDKLNLRDMLADSIRYPDENHNLDLLLDEARNKNLKESKLGRFAYLGEPEDEVTVTTRHSSKGLEFEVIILLGMEEGRFPYYNIEEGSREMEEAHRLCYVCISRAKSECILLRSKKITINTRNGPWLKDYEASRFWNILIERFGTEENTYESKDY</sequence>
<keyword evidence="2 12" id="KW-0547">Nucleotide-binding</keyword>
<dbReference type="EMBL" id="CP094358">
    <property type="protein sequence ID" value="UOB17519.1"/>
    <property type="molecule type" value="Genomic_DNA"/>
</dbReference>
<comment type="catalytic activity">
    <reaction evidence="11">
        <text>ATP + H2O = ADP + phosphate + H(+)</text>
        <dbReference type="Rhea" id="RHEA:13065"/>
        <dbReference type="ChEBI" id="CHEBI:15377"/>
        <dbReference type="ChEBI" id="CHEBI:15378"/>
        <dbReference type="ChEBI" id="CHEBI:30616"/>
        <dbReference type="ChEBI" id="CHEBI:43474"/>
        <dbReference type="ChEBI" id="CHEBI:456216"/>
        <dbReference type="EC" id="5.6.2.4"/>
    </reaction>
</comment>
<dbReference type="PANTHER" id="PTHR11070">
    <property type="entry name" value="UVRD / RECB / PCRA DNA HELICASE FAMILY MEMBER"/>
    <property type="match status" value="1"/>
</dbReference>
<evidence type="ECO:0000256" key="11">
    <source>
        <dbReference type="ARBA" id="ARBA00048988"/>
    </source>
</evidence>
<evidence type="ECO:0000256" key="6">
    <source>
        <dbReference type="ARBA" id="ARBA00023125"/>
    </source>
</evidence>
<comment type="similarity">
    <text evidence="1">Belongs to the helicase family. UvrD subfamily.</text>
</comment>
<name>A0A9E6ZKQ2_9FLAO</name>
<evidence type="ECO:0000259" key="13">
    <source>
        <dbReference type="PROSITE" id="PS51198"/>
    </source>
</evidence>
<proteinExistence type="inferred from homology"/>
<feature type="domain" description="UvrD-like helicase C-terminal" evidence="14">
    <location>
        <begin position="288"/>
        <end position="525"/>
    </location>
</feature>
<dbReference type="SUPFAM" id="SSF52540">
    <property type="entry name" value="P-loop containing nucleoside triphosphate hydrolases"/>
    <property type="match status" value="1"/>
</dbReference>
<evidence type="ECO:0000313" key="15">
    <source>
        <dbReference type="EMBL" id="UOB17519.1"/>
    </source>
</evidence>
<protein>
    <recommendedName>
        <fullName evidence="9">DNA 3'-5' helicase</fullName>
        <ecNumber evidence="9">5.6.2.4</ecNumber>
    </recommendedName>
    <alternativeName>
        <fullName evidence="10">DNA 3'-5' helicase II</fullName>
    </alternativeName>
</protein>
<keyword evidence="3 12" id="KW-0378">Hydrolase</keyword>
<evidence type="ECO:0000256" key="4">
    <source>
        <dbReference type="ARBA" id="ARBA00022806"/>
    </source>
</evidence>
<keyword evidence="5 12" id="KW-0067">ATP-binding</keyword>
<dbReference type="Proteomes" id="UP000831290">
    <property type="component" value="Chromosome"/>
</dbReference>
<feature type="domain" description="UvrD-like helicase ATP-binding" evidence="13">
    <location>
        <begin position="11"/>
        <end position="287"/>
    </location>
</feature>
<evidence type="ECO:0000259" key="14">
    <source>
        <dbReference type="PROSITE" id="PS51217"/>
    </source>
</evidence>
<reference evidence="15" key="1">
    <citation type="submission" date="2022-03" db="EMBL/GenBank/DDBJ databases">
        <title>Description of Abyssus ytuae gen. nov., sp. nov., a novel member of the family Flavobacteriaceae isolated from the sediment of Mariana Trench.</title>
        <authorList>
            <person name="Zhang J."/>
            <person name="Xu X."/>
        </authorList>
    </citation>
    <scope>NUCLEOTIDE SEQUENCE</scope>
    <source>
        <strain evidence="15">MT3330</strain>
    </source>
</reference>
<keyword evidence="6" id="KW-0238">DNA-binding</keyword>
<evidence type="ECO:0000313" key="16">
    <source>
        <dbReference type="Proteomes" id="UP000831290"/>
    </source>
</evidence>
<accession>A0A9E6ZKQ2</accession>
<dbReference type="GO" id="GO:0043138">
    <property type="term" value="F:3'-5' DNA helicase activity"/>
    <property type="evidence" value="ECO:0007669"/>
    <property type="project" value="UniProtKB-EC"/>
</dbReference>
<dbReference type="Pfam" id="PF13361">
    <property type="entry name" value="UvrD_C"/>
    <property type="match status" value="2"/>
</dbReference>
<dbReference type="InterPro" id="IPR014016">
    <property type="entry name" value="UvrD-like_ATP-bd"/>
</dbReference>
<dbReference type="GO" id="GO:0003677">
    <property type="term" value="F:DNA binding"/>
    <property type="evidence" value="ECO:0007669"/>
    <property type="project" value="UniProtKB-KW"/>
</dbReference>
<dbReference type="InterPro" id="IPR000212">
    <property type="entry name" value="DNA_helicase_UvrD/REP"/>
</dbReference>
<dbReference type="InterPro" id="IPR013986">
    <property type="entry name" value="DExx_box_DNA_helicase_dom_sf"/>
</dbReference>
<evidence type="ECO:0000256" key="1">
    <source>
        <dbReference type="ARBA" id="ARBA00009922"/>
    </source>
</evidence>
<evidence type="ECO:0000256" key="10">
    <source>
        <dbReference type="ARBA" id="ARBA00034923"/>
    </source>
</evidence>
<dbReference type="GO" id="GO:0016787">
    <property type="term" value="F:hydrolase activity"/>
    <property type="evidence" value="ECO:0007669"/>
    <property type="project" value="UniProtKB-UniRule"/>
</dbReference>
<evidence type="ECO:0000256" key="9">
    <source>
        <dbReference type="ARBA" id="ARBA00034808"/>
    </source>
</evidence>
<organism evidence="15 16">
    <name type="scientific">Abyssalbus ytuae</name>
    <dbReference type="NCBI Taxonomy" id="2926907"/>
    <lineage>
        <taxon>Bacteria</taxon>
        <taxon>Pseudomonadati</taxon>
        <taxon>Bacteroidota</taxon>
        <taxon>Flavobacteriia</taxon>
        <taxon>Flavobacteriales</taxon>
        <taxon>Flavobacteriaceae</taxon>
        <taxon>Abyssalbus</taxon>
    </lineage>
</organism>
<dbReference type="Gene3D" id="1.10.10.160">
    <property type="match status" value="1"/>
</dbReference>
<keyword evidence="4 12" id="KW-0347">Helicase</keyword>
<dbReference type="GO" id="GO:0005524">
    <property type="term" value="F:ATP binding"/>
    <property type="evidence" value="ECO:0007669"/>
    <property type="project" value="UniProtKB-UniRule"/>
</dbReference>
<dbReference type="PROSITE" id="PS51217">
    <property type="entry name" value="UVRD_HELICASE_CTER"/>
    <property type="match status" value="1"/>
</dbReference>
<dbReference type="PANTHER" id="PTHR11070:SF2">
    <property type="entry name" value="ATP-DEPENDENT DNA HELICASE SRS2"/>
    <property type="match status" value="1"/>
</dbReference>
<keyword evidence="16" id="KW-1185">Reference proteome</keyword>
<dbReference type="Pfam" id="PF00580">
    <property type="entry name" value="UvrD-helicase"/>
    <property type="match status" value="1"/>
</dbReference>
<evidence type="ECO:0000256" key="5">
    <source>
        <dbReference type="ARBA" id="ARBA00022840"/>
    </source>
</evidence>